<evidence type="ECO:0000313" key="1">
    <source>
        <dbReference type="EMBL" id="TGY74090.1"/>
    </source>
</evidence>
<protein>
    <submittedName>
        <fullName evidence="1">Uncharacterized protein</fullName>
    </submittedName>
</protein>
<dbReference type="InterPro" id="IPR014867">
    <property type="entry name" value="Spore_coat_CotH_CotH2/3/7"/>
</dbReference>
<organism evidence="1 2">
    <name type="scientific">Muribaculum intestinale</name>
    <dbReference type="NCBI Taxonomy" id="1796646"/>
    <lineage>
        <taxon>Bacteria</taxon>
        <taxon>Pseudomonadati</taxon>
        <taxon>Bacteroidota</taxon>
        <taxon>Bacteroidia</taxon>
        <taxon>Bacteroidales</taxon>
        <taxon>Muribaculaceae</taxon>
        <taxon>Muribaculum</taxon>
    </lineage>
</organism>
<gene>
    <name evidence="1" type="ORF">E5333_07385</name>
</gene>
<reference evidence="1 2" key="1">
    <citation type="submission" date="2019-04" db="EMBL/GenBank/DDBJ databases">
        <title>Microbes associate with the intestines of laboratory mice.</title>
        <authorList>
            <person name="Navarre W."/>
            <person name="Wong E."/>
            <person name="Huang K."/>
            <person name="Tropini C."/>
            <person name="Ng K."/>
            <person name="Yu B."/>
        </authorList>
    </citation>
    <scope>NUCLEOTIDE SEQUENCE [LARGE SCALE GENOMIC DNA]</scope>
    <source>
        <strain evidence="1 2">NM06_A21</strain>
    </source>
</reference>
<dbReference type="AlphaFoldDB" id="A0A4S2FXB1"/>
<accession>A0A4S2FXB1</accession>
<dbReference type="EMBL" id="SRYD01000025">
    <property type="protein sequence ID" value="TGY74090.1"/>
    <property type="molecule type" value="Genomic_DNA"/>
</dbReference>
<name>A0A4S2FXB1_9BACT</name>
<dbReference type="Proteomes" id="UP000306630">
    <property type="component" value="Unassembled WGS sequence"/>
</dbReference>
<comment type="caution">
    <text evidence="1">The sequence shown here is derived from an EMBL/GenBank/DDBJ whole genome shotgun (WGS) entry which is preliminary data.</text>
</comment>
<dbReference type="RefSeq" id="WP_135993210.1">
    <property type="nucleotide sequence ID" value="NZ_SRYD01000025.1"/>
</dbReference>
<sequence length="919" mass="103392">MSKSLGTIGFRMTGAWKPGKHFRKDDAANIGRSLCYAKVDHISGDTPDMDKWGFIADATGVEEIAERAEAAADIAETTGTEAGLQAEAAKEAAKEAKEEAEAAKEATGIFSENFKQVTSDEYAYAIVDLNGTLLWGIRHDGTVYQPKGIPEQTKQRLDELSGLQIVENAQYLFAIADSNNNILFALDRKGGSLINSISGVCTIEQFESKEYIFAVMDSAGNLLFGITHDGTFQASKFALPADVMRQIQNASTNCSEIDEKDNEFIYKITDKDGLIVFGVRWDGTSYMPKGIPDEQKAENKRINRRISNLEALLANFTGGTGDWSDNGSMRIPIPRCALLNIHSNIMPTAKSGLGTPGVNCQIPCQIEFWDQQGNYCKIWASMSAQGNSSMAFVKKNLAFDLFTSKEMDDEYIIKFGDWVPQDSFHLKAYYTDTFRGVCPCSYTLYEEMALTRGMQDNRPYKEEFMNRFTTSETGTDSVTDIEENFDTGAKCFPQGFPVIVFQNGEFYGIYSWQIKKHRDNYHMNKKTAEHVHLDGTLSADSIWGGNINWTLFEVRNPKSLFCQDGAEYDGDRPREIMGSDSESYDSSDKDMKRCAKSKQYIVDLSKRITELREAEAAGKTSEEMRELIATYFKVSFMVDYILETNVVQDGDGYAKNWQWTTWNGVQWVANPYDHDGIFGAYHIGNYVSGPGSGWLGNSLSIPSGWIIKYFLPELQQRYSQLRNMGIFEAEHIASIVMDWLLRIGSDNFEAEYERWSESPCYRDSLINSGYWRRNAGTATAWTATTTYAKNAIAYKSARIFKSLIAGNVGNDPIEDDGTNWQEVTYEPTRQYAKNEVCYYGSTNFYGFTCLEPCIGEAPLTGFYNLYPKELGHYDSVYRVKNWLVQRIAYMDKLLSYSAPANLSEASVINDTTIDNMINQ</sequence>
<evidence type="ECO:0000313" key="2">
    <source>
        <dbReference type="Proteomes" id="UP000306630"/>
    </source>
</evidence>
<dbReference type="Pfam" id="PF08757">
    <property type="entry name" value="CotH"/>
    <property type="match status" value="1"/>
</dbReference>
<proteinExistence type="predicted"/>